<feature type="transmembrane region" description="Helical" evidence="1">
    <location>
        <begin position="358"/>
        <end position="378"/>
    </location>
</feature>
<keyword evidence="1" id="KW-1133">Transmembrane helix</keyword>
<feature type="transmembrane region" description="Helical" evidence="1">
    <location>
        <begin position="165"/>
        <end position="182"/>
    </location>
</feature>
<evidence type="ECO:0000256" key="1">
    <source>
        <dbReference type="SAM" id="Phobius"/>
    </source>
</evidence>
<evidence type="ECO:0000313" key="3">
    <source>
        <dbReference type="Proteomes" id="UP000031338"/>
    </source>
</evidence>
<feature type="transmembrane region" description="Helical" evidence="1">
    <location>
        <begin position="217"/>
        <end position="244"/>
    </location>
</feature>
<keyword evidence="1" id="KW-0812">Transmembrane</keyword>
<name>A0A0B8ZX41_9SPHN</name>
<reference evidence="2 3" key="1">
    <citation type="submission" date="2014-10" db="EMBL/GenBank/DDBJ databases">
        <title>Draft genome sequence of Novosphingobium subterraneum DSM 12447.</title>
        <authorList>
            <person name="Gan H.M."/>
            <person name="Gan H.Y."/>
            <person name="Savka M.A."/>
        </authorList>
    </citation>
    <scope>NUCLEOTIDE SEQUENCE [LARGE SCALE GENOMIC DNA]</scope>
    <source>
        <strain evidence="2 3">DSM 12447</strain>
    </source>
</reference>
<keyword evidence="1" id="KW-0472">Membrane</keyword>
<accession>A0A0B8ZX41</accession>
<protein>
    <recommendedName>
        <fullName evidence="4">Glycosyltransferase RgtA/B/C/D-like domain-containing protein</fullName>
    </recommendedName>
</protein>
<evidence type="ECO:0000313" key="2">
    <source>
        <dbReference type="EMBL" id="KHS47675.1"/>
    </source>
</evidence>
<dbReference type="EMBL" id="JRVC01000006">
    <property type="protein sequence ID" value="KHS47675.1"/>
    <property type="molecule type" value="Genomic_DNA"/>
</dbReference>
<evidence type="ECO:0008006" key="4">
    <source>
        <dbReference type="Google" id="ProtNLM"/>
    </source>
</evidence>
<feature type="transmembrane region" description="Helical" evidence="1">
    <location>
        <begin position="278"/>
        <end position="298"/>
    </location>
</feature>
<comment type="caution">
    <text evidence="2">The sequence shown here is derived from an EMBL/GenBank/DDBJ whole genome shotgun (WGS) entry which is preliminary data.</text>
</comment>
<dbReference type="STRING" id="48936.NJ75_01469"/>
<keyword evidence="3" id="KW-1185">Reference proteome</keyword>
<gene>
    <name evidence="2" type="ORF">NJ75_01469</name>
</gene>
<proteinExistence type="predicted"/>
<feature type="transmembrane region" description="Helical" evidence="1">
    <location>
        <begin position="327"/>
        <end position="346"/>
    </location>
</feature>
<feature type="transmembrane region" description="Helical" evidence="1">
    <location>
        <begin position="133"/>
        <end position="158"/>
    </location>
</feature>
<organism evidence="2 3">
    <name type="scientific">Novosphingobium subterraneum</name>
    <dbReference type="NCBI Taxonomy" id="48936"/>
    <lineage>
        <taxon>Bacteria</taxon>
        <taxon>Pseudomonadati</taxon>
        <taxon>Pseudomonadota</taxon>
        <taxon>Alphaproteobacteria</taxon>
        <taxon>Sphingomonadales</taxon>
        <taxon>Sphingomonadaceae</taxon>
        <taxon>Novosphingobium</taxon>
    </lineage>
</organism>
<dbReference type="Proteomes" id="UP000031338">
    <property type="component" value="Unassembled WGS sequence"/>
</dbReference>
<sequence length="583" mass="64751">MFLKPSTPGYPQLQRTACAEQAAWGRFRSCGGTYGLTQVREKDWLQGLKAAWARAGALPWLSGPGILIAVLLVCAPFALVEVPPLIDVPGHMGAAAIEAAGPGNPLEQYFTWKWVFTLNIGGGVLMKVLGAQFGILAAGWWSTVLATGLFAGGCLWTIRMLNPKGGHAAAWSLMFVFSFPLLTGFLNYILATGLSLTAFGASLWLEQRNPKARAAMLVVAQPVAMLCHAIGGLLLALLVGAHAFGRAMDELPEGWRWRDLTNRQWLRTLDWKAIGLRLWQACWPLLATVITIVLWKAFSPPVQSMNIWRWDQKAWSFVLTLRDQSKLLDAGTTIIACLLVLVGPFLGAKWRFRQGMPALMVFLLFLAIPSDINGSAFVDIRILPVAAMLGLGLQDWSGARRPQWARAVAYAGMALLAVRLTVTAWSFNGYAEDYNKQLSALTHVEPGSRVLAFVEHSCLDESWRNTRRDHLASLASLYRQAWVNDNWAVPGLHMVVPRFRPGRNFTADPSEFVWSRGCAGGWRRSVDTALKYAPIERVDYVWLIDTGLPRRADPRLQLVWQEGRSLLFKVRRLGIPTWQPKDL</sequence>
<dbReference type="AlphaFoldDB" id="A0A0B8ZX41"/>
<feature type="transmembrane region" description="Helical" evidence="1">
    <location>
        <begin position="58"/>
        <end position="79"/>
    </location>
</feature>
<dbReference type="PATRIC" id="fig|48936.3.peg.1471"/>